<dbReference type="FunFam" id="3.40.50.1000:FF:000015">
    <property type="entry name" value="CTD small phosphatase-like protein 2"/>
    <property type="match status" value="1"/>
</dbReference>
<comment type="similarity">
    <text evidence="4">Belongs to the CTDSPL2 family.</text>
</comment>
<protein>
    <recommendedName>
        <fullName evidence="5">FCP1 homology domain-containing protein</fullName>
    </recommendedName>
</protein>
<dbReference type="InterPro" id="IPR011948">
    <property type="entry name" value="Dullard_phosphatase"/>
</dbReference>
<name>A0A7S0BL76_9RHOD</name>
<evidence type="ECO:0000313" key="6">
    <source>
        <dbReference type="EMBL" id="CAD8397108.1"/>
    </source>
</evidence>
<gene>
    <name evidence="6" type="ORF">RMAR0315_LOCUS7096</name>
</gene>
<dbReference type="PANTHER" id="PTHR12210">
    <property type="entry name" value="DULLARD PROTEIN PHOSPHATASE"/>
    <property type="match status" value="1"/>
</dbReference>
<dbReference type="PROSITE" id="PS50969">
    <property type="entry name" value="FCP1"/>
    <property type="match status" value="1"/>
</dbReference>
<organism evidence="6">
    <name type="scientific">Rhodosorus marinus</name>
    <dbReference type="NCBI Taxonomy" id="101924"/>
    <lineage>
        <taxon>Eukaryota</taxon>
        <taxon>Rhodophyta</taxon>
        <taxon>Stylonematophyceae</taxon>
        <taxon>Stylonematales</taxon>
        <taxon>Stylonemataceae</taxon>
        <taxon>Rhodosorus</taxon>
    </lineage>
</organism>
<proteinExistence type="inferred from homology"/>
<keyword evidence="2" id="KW-0904">Protein phosphatase</keyword>
<dbReference type="Pfam" id="PF03031">
    <property type="entry name" value="NIF"/>
    <property type="match status" value="1"/>
</dbReference>
<evidence type="ECO:0000259" key="5">
    <source>
        <dbReference type="PROSITE" id="PS50969"/>
    </source>
</evidence>
<reference evidence="6" key="1">
    <citation type="submission" date="2021-01" db="EMBL/GenBank/DDBJ databases">
        <authorList>
            <person name="Corre E."/>
            <person name="Pelletier E."/>
            <person name="Niang G."/>
            <person name="Scheremetjew M."/>
            <person name="Finn R."/>
            <person name="Kale V."/>
            <person name="Holt S."/>
            <person name="Cochrane G."/>
            <person name="Meng A."/>
            <person name="Brown T."/>
            <person name="Cohen L."/>
        </authorList>
    </citation>
    <scope>NUCLEOTIDE SEQUENCE</scope>
    <source>
        <strain evidence="6">UTEX LB 2760</strain>
    </source>
</reference>
<evidence type="ECO:0000256" key="3">
    <source>
        <dbReference type="ARBA" id="ARBA00037324"/>
    </source>
</evidence>
<evidence type="ECO:0000256" key="1">
    <source>
        <dbReference type="ARBA" id="ARBA00022801"/>
    </source>
</evidence>
<sequence length="359" mass="40578">MTVREMSVDENGRGGLRYRWNRRRVRSAGKVLKEDWLSLSGSEIKKTFGRLTRKGFAHSEDAFVLKRWFESCLLPFVQLFESMSSAMEIGVPKLGPTAGNSTGEEESTLSPPCSSYKIDSVAENEPLVNSATDVNGIRIWNDLDALSFIASLPPLSSILNRPKVCIAPKAPGRPRSTLVLDLDETLVHCSTEALENFDLTFTVKFRDHEYEIFVRRRPHLEEFLEEISKTFEVIVFTASHKVYADRLLNILDPKNAYFDHRVFRESCLFHVGNYIKDLSVLGREISRTVIIDNSPQAFGFHVDNGIPISTWTVEEDDDALLRLIPLLKDVANAPDVRPIIRERIGLGKKISELRELSAG</sequence>
<dbReference type="AlphaFoldDB" id="A0A7S0BL76"/>
<feature type="domain" description="FCP1 homology" evidence="5">
    <location>
        <begin position="171"/>
        <end position="330"/>
    </location>
</feature>
<dbReference type="EMBL" id="HBEK01012955">
    <property type="protein sequence ID" value="CAD8397108.1"/>
    <property type="molecule type" value="Transcribed_RNA"/>
</dbReference>
<dbReference type="InterPro" id="IPR004274">
    <property type="entry name" value="FCP1_dom"/>
</dbReference>
<dbReference type="InterPro" id="IPR050365">
    <property type="entry name" value="TIM50"/>
</dbReference>
<dbReference type="Gene3D" id="3.40.50.1000">
    <property type="entry name" value="HAD superfamily/HAD-like"/>
    <property type="match status" value="1"/>
</dbReference>
<keyword evidence="1" id="KW-0378">Hydrolase</keyword>
<dbReference type="CDD" id="cd07521">
    <property type="entry name" value="HAD_FCP1-like"/>
    <property type="match status" value="1"/>
</dbReference>
<evidence type="ECO:0000256" key="2">
    <source>
        <dbReference type="ARBA" id="ARBA00022912"/>
    </source>
</evidence>
<dbReference type="NCBIfam" id="TIGR02251">
    <property type="entry name" value="HIF-SF_euk"/>
    <property type="match status" value="1"/>
</dbReference>
<dbReference type="SUPFAM" id="SSF56784">
    <property type="entry name" value="HAD-like"/>
    <property type="match status" value="1"/>
</dbReference>
<dbReference type="SMART" id="SM00577">
    <property type="entry name" value="CPDc"/>
    <property type="match status" value="1"/>
</dbReference>
<accession>A0A7S0BL76</accession>
<evidence type="ECO:0000256" key="4">
    <source>
        <dbReference type="ARBA" id="ARBA00038355"/>
    </source>
</evidence>
<dbReference type="GO" id="GO:0004721">
    <property type="term" value="F:phosphoprotein phosphatase activity"/>
    <property type="evidence" value="ECO:0007669"/>
    <property type="project" value="UniProtKB-KW"/>
</dbReference>
<dbReference type="InterPro" id="IPR036412">
    <property type="entry name" value="HAD-like_sf"/>
</dbReference>
<dbReference type="GO" id="GO:0005634">
    <property type="term" value="C:nucleus"/>
    <property type="evidence" value="ECO:0007669"/>
    <property type="project" value="UniProtKB-ARBA"/>
</dbReference>
<comment type="function">
    <text evidence="3">Probable phosphatase.</text>
</comment>
<dbReference type="InterPro" id="IPR023214">
    <property type="entry name" value="HAD_sf"/>
</dbReference>